<keyword evidence="1" id="KW-1133">Transmembrane helix</keyword>
<evidence type="ECO:0000256" key="1">
    <source>
        <dbReference type="SAM" id="Phobius"/>
    </source>
</evidence>
<reference evidence="2" key="1">
    <citation type="journal article" date="2020" name="mSystems">
        <title>Genome- and Community-Level Interaction Insights into Carbon Utilization and Element Cycling Functions of Hydrothermarchaeota in Hydrothermal Sediment.</title>
        <authorList>
            <person name="Zhou Z."/>
            <person name="Liu Y."/>
            <person name="Xu W."/>
            <person name="Pan J."/>
            <person name="Luo Z.H."/>
            <person name="Li M."/>
        </authorList>
    </citation>
    <scope>NUCLEOTIDE SEQUENCE [LARGE SCALE GENOMIC DNA]</scope>
    <source>
        <strain evidence="2">SpSt-468</strain>
    </source>
</reference>
<comment type="caution">
    <text evidence="2">The sequence shown here is derived from an EMBL/GenBank/DDBJ whole genome shotgun (WGS) entry which is preliminary data.</text>
</comment>
<name>A0A7C3IT35_9CREN</name>
<keyword evidence="1" id="KW-0472">Membrane</keyword>
<evidence type="ECO:0000313" key="2">
    <source>
        <dbReference type="EMBL" id="HFK20672.1"/>
    </source>
</evidence>
<organism evidence="2">
    <name type="scientific">Candidatus Methanomethylicus mesodigestus</name>
    <dbReference type="NCBI Taxonomy" id="1867258"/>
    <lineage>
        <taxon>Archaea</taxon>
        <taxon>Thermoproteota</taxon>
        <taxon>Methanosuratincolia</taxon>
        <taxon>Candidatus Methanomethylicales</taxon>
        <taxon>Candidatus Methanomethylicaceae</taxon>
        <taxon>Candidatus Methanomethylicus</taxon>
    </lineage>
</organism>
<gene>
    <name evidence="2" type="ORF">ENS19_05240</name>
</gene>
<protein>
    <submittedName>
        <fullName evidence="2">Uncharacterized protein</fullName>
    </submittedName>
</protein>
<accession>A0A7C3IT35</accession>
<feature type="transmembrane region" description="Helical" evidence="1">
    <location>
        <begin position="34"/>
        <end position="55"/>
    </location>
</feature>
<sequence length="141" mass="15412">MDAIGGCDNLNNQSAGFELLRSIPVYRQLFSKRFITWLAVLATVFLTSGGIYLIVMQPGSIAPTSTGRMGFLYRSNMSMTSTEFFVVLALTMAGMVGFLLLESALQRSFDLSGSKVKFTIAAALVVIAIIILEYLAYAKLY</sequence>
<feature type="transmembrane region" description="Helical" evidence="1">
    <location>
        <begin position="116"/>
        <end position="137"/>
    </location>
</feature>
<dbReference type="AlphaFoldDB" id="A0A7C3IT35"/>
<proteinExistence type="predicted"/>
<dbReference type="EMBL" id="DSTX01000009">
    <property type="protein sequence ID" value="HFK20672.1"/>
    <property type="molecule type" value="Genomic_DNA"/>
</dbReference>
<feature type="transmembrane region" description="Helical" evidence="1">
    <location>
        <begin position="84"/>
        <end position="104"/>
    </location>
</feature>
<keyword evidence="1" id="KW-0812">Transmembrane</keyword>